<dbReference type="Proteomes" id="UP000242414">
    <property type="component" value="Unassembled WGS sequence"/>
</dbReference>
<evidence type="ECO:0000259" key="1">
    <source>
        <dbReference type="Pfam" id="PF05205"/>
    </source>
</evidence>
<dbReference type="AlphaFoldDB" id="A0A1X0QZK6"/>
<organism evidence="2">
    <name type="scientific">Rhizopus microsporus var. microsporus</name>
    <dbReference type="NCBI Taxonomy" id="86635"/>
    <lineage>
        <taxon>Eukaryota</taxon>
        <taxon>Fungi</taxon>
        <taxon>Fungi incertae sedis</taxon>
        <taxon>Mucoromycota</taxon>
        <taxon>Mucoromycotina</taxon>
        <taxon>Mucoromycetes</taxon>
        <taxon>Mucorales</taxon>
        <taxon>Mucorineae</taxon>
        <taxon>Rhizopodaceae</taxon>
        <taxon>Rhizopus</taxon>
    </lineage>
</organism>
<accession>A0A1X0QZK6</accession>
<dbReference type="VEuPathDB" id="FungiDB:BCV72DRAFT_306650"/>
<feature type="domain" description="BOD1/SHG1" evidence="1">
    <location>
        <begin position="6"/>
        <end position="96"/>
    </location>
</feature>
<dbReference type="OrthoDB" id="5579731at2759"/>
<dbReference type="EMBL" id="KV921951">
    <property type="protein sequence ID" value="ORE05189.1"/>
    <property type="molecule type" value="Genomic_DNA"/>
</dbReference>
<reference evidence="2" key="1">
    <citation type="journal article" date="2016" name="Proc. Natl. Acad. Sci. U.S.A.">
        <title>Lipid metabolic changes in an early divergent fungus govern the establishment of a mutualistic symbiosis with endobacteria.</title>
        <authorList>
            <person name="Lastovetsky O.A."/>
            <person name="Gaspar M.L."/>
            <person name="Mondo S.J."/>
            <person name="LaButti K.M."/>
            <person name="Sandor L."/>
            <person name="Grigoriev I.V."/>
            <person name="Henry S.A."/>
            <person name="Pawlowska T.E."/>
        </authorList>
    </citation>
    <scope>NUCLEOTIDE SEQUENCE [LARGE SCALE GENOMIC DNA]</scope>
    <source>
        <strain evidence="2">ATCC 52814</strain>
    </source>
</reference>
<gene>
    <name evidence="2" type="ORF">BCV72DRAFT_306650</name>
</gene>
<evidence type="ECO:0000313" key="2">
    <source>
        <dbReference type="EMBL" id="ORE05189.1"/>
    </source>
</evidence>
<name>A0A1X0QZK6_RHIZD</name>
<dbReference type="Pfam" id="PF05205">
    <property type="entry name" value="COMPASS-Shg1"/>
    <property type="match status" value="1"/>
</dbReference>
<proteinExistence type="predicted"/>
<sequence length="106" mass="12361">MTPEDIVLQLKRNGTFDDLRKRLLSGFQHGEQGKEFTDKLNAFMADMISKDPSLLNSTSIYEKITKELERSGIYQTLRQQVLQELQTDYYQNRIAEQVNIVCQDTE</sequence>
<dbReference type="InterPro" id="IPR055264">
    <property type="entry name" value="BOD1/SHG1_dom"/>
</dbReference>
<protein>
    <recommendedName>
        <fullName evidence="1">BOD1/SHG1 domain-containing protein</fullName>
    </recommendedName>
</protein>